<accession>A0A0M3K8L9</accession>
<feature type="transmembrane region" description="Helical" evidence="1">
    <location>
        <begin position="74"/>
        <end position="92"/>
    </location>
</feature>
<keyword evidence="3" id="KW-1185">Reference proteome</keyword>
<keyword evidence="1" id="KW-0812">Transmembrane</keyword>
<organism evidence="4">
    <name type="scientific">Anisakis simplex</name>
    <name type="common">Herring worm</name>
    <dbReference type="NCBI Taxonomy" id="6269"/>
    <lineage>
        <taxon>Eukaryota</taxon>
        <taxon>Metazoa</taxon>
        <taxon>Ecdysozoa</taxon>
        <taxon>Nematoda</taxon>
        <taxon>Chromadorea</taxon>
        <taxon>Rhabditida</taxon>
        <taxon>Spirurina</taxon>
        <taxon>Ascaridomorpha</taxon>
        <taxon>Ascaridoidea</taxon>
        <taxon>Anisakidae</taxon>
        <taxon>Anisakis</taxon>
        <taxon>Anisakis simplex complex</taxon>
    </lineage>
</organism>
<reference evidence="4" key="1">
    <citation type="submission" date="2017-02" db="UniProtKB">
        <authorList>
            <consortium name="WormBaseParasite"/>
        </authorList>
    </citation>
    <scope>IDENTIFICATION</scope>
</reference>
<keyword evidence="1" id="KW-1133">Transmembrane helix</keyword>
<gene>
    <name evidence="2" type="ORF">ASIM_LOCUS16717</name>
</gene>
<keyword evidence="1" id="KW-0472">Membrane</keyword>
<reference evidence="2 3" key="2">
    <citation type="submission" date="2018-11" db="EMBL/GenBank/DDBJ databases">
        <authorList>
            <consortium name="Pathogen Informatics"/>
        </authorList>
    </citation>
    <scope>NUCLEOTIDE SEQUENCE [LARGE SCALE GENOMIC DNA]</scope>
</reference>
<sequence>MGVGAFFLIVLNKYTIKEQSIDCTAETVRDCIHPLIFEGVSVIEVEYLFASFRIVTSSLEPLKISKKAFATSRAIGQLLPAAFTVFIFVLCISMI</sequence>
<protein>
    <submittedName>
        <fullName evidence="4">ABC transporter permease</fullName>
    </submittedName>
</protein>
<evidence type="ECO:0000256" key="1">
    <source>
        <dbReference type="SAM" id="Phobius"/>
    </source>
</evidence>
<evidence type="ECO:0000313" key="2">
    <source>
        <dbReference type="EMBL" id="VDK58530.1"/>
    </source>
</evidence>
<evidence type="ECO:0000313" key="3">
    <source>
        <dbReference type="Proteomes" id="UP000267096"/>
    </source>
</evidence>
<dbReference type="AlphaFoldDB" id="A0A0M3K8L9"/>
<evidence type="ECO:0000313" key="4">
    <source>
        <dbReference type="WBParaSite" id="ASIM_0001731001-mRNA-1"/>
    </source>
</evidence>
<dbReference type="Proteomes" id="UP000267096">
    <property type="component" value="Unassembled WGS sequence"/>
</dbReference>
<proteinExistence type="predicted"/>
<name>A0A0M3K8L9_ANISI</name>
<dbReference type="WBParaSite" id="ASIM_0001731001-mRNA-1">
    <property type="protein sequence ID" value="ASIM_0001731001-mRNA-1"/>
    <property type="gene ID" value="ASIM_0001731001"/>
</dbReference>
<dbReference type="EMBL" id="UYRR01033346">
    <property type="protein sequence ID" value="VDK58530.1"/>
    <property type="molecule type" value="Genomic_DNA"/>
</dbReference>